<dbReference type="InterPro" id="IPR036390">
    <property type="entry name" value="WH_DNA-bd_sf"/>
</dbReference>
<dbReference type="InterPro" id="IPR029016">
    <property type="entry name" value="GAF-like_dom_sf"/>
</dbReference>
<reference evidence="6 7" key="1">
    <citation type="submission" date="2024-09" db="EMBL/GenBank/DDBJ databases">
        <authorList>
            <person name="Sun Q."/>
            <person name="Mori K."/>
        </authorList>
    </citation>
    <scope>NUCLEOTIDE SEQUENCE [LARGE SCALE GENOMIC DNA]</scope>
    <source>
        <strain evidence="6 7">CCM 7609</strain>
    </source>
</reference>
<feature type="domain" description="IclR-ED" evidence="5">
    <location>
        <begin position="81"/>
        <end position="260"/>
    </location>
</feature>
<keyword evidence="2" id="KW-0238">DNA-binding</keyword>
<dbReference type="InterPro" id="IPR050707">
    <property type="entry name" value="HTH_MetabolicPath_Reg"/>
</dbReference>
<gene>
    <name evidence="6" type="ORF">ACFFX0_18800</name>
</gene>
<dbReference type="Pfam" id="PF01614">
    <property type="entry name" value="IclR_C"/>
    <property type="match status" value="1"/>
</dbReference>
<keyword evidence="1" id="KW-0805">Transcription regulation</keyword>
<evidence type="ECO:0000256" key="2">
    <source>
        <dbReference type="ARBA" id="ARBA00023125"/>
    </source>
</evidence>
<evidence type="ECO:0000256" key="1">
    <source>
        <dbReference type="ARBA" id="ARBA00023015"/>
    </source>
</evidence>
<feature type="domain" description="HTH iclR-type" evidence="4">
    <location>
        <begin position="19"/>
        <end position="80"/>
    </location>
</feature>
<comment type="caution">
    <text evidence="6">The sequence shown here is derived from an EMBL/GenBank/DDBJ whole genome shotgun (WGS) entry which is preliminary data.</text>
</comment>
<dbReference type="InterPro" id="IPR014757">
    <property type="entry name" value="Tscrpt_reg_IclR_C"/>
</dbReference>
<dbReference type="SMART" id="SM00346">
    <property type="entry name" value="HTH_ICLR"/>
    <property type="match status" value="1"/>
</dbReference>
<evidence type="ECO:0000259" key="5">
    <source>
        <dbReference type="PROSITE" id="PS51078"/>
    </source>
</evidence>
<evidence type="ECO:0000256" key="3">
    <source>
        <dbReference type="ARBA" id="ARBA00023163"/>
    </source>
</evidence>
<dbReference type="PANTHER" id="PTHR30136:SF24">
    <property type="entry name" value="HTH-TYPE TRANSCRIPTIONAL REPRESSOR ALLR"/>
    <property type="match status" value="1"/>
</dbReference>
<evidence type="ECO:0000259" key="4">
    <source>
        <dbReference type="PROSITE" id="PS51077"/>
    </source>
</evidence>
<dbReference type="SUPFAM" id="SSF55781">
    <property type="entry name" value="GAF domain-like"/>
    <property type="match status" value="1"/>
</dbReference>
<dbReference type="PROSITE" id="PS51077">
    <property type="entry name" value="HTH_ICLR"/>
    <property type="match status" value="1"/>
</dbReference>
<proteinExistence type="predicted"/>
<dbReference type="PANTHER" id="PTHR30136">
    <property type="entry name" value="HELIX-TURN-HELIX TRANSCRIPTIONAL REGULATOR, ICLR FAMILY"/>
    <property type="match status" value="1"/>
</dbReference>
<name>A0ABV5G3U3_9MICC</name>
<evidence type="ECO:0000313" key="7">
    <source>
        <dbReference type="Proteomes" id="UP001589575"/>
    </source>
</evidence>
<dbReference type="InterPro" id="IPR005471">
    <property type="entry name" value="Tscrpt_reg_IclR_N"/>
</dbReference>
<organism evidence="6 7">
    <name type="scientific">Citricoccus parietis</name>
    <dbReference type="NCBI Taxonomy" id="592307"/>
    <lineage>
        <taxon>Bacteria</taxon>
        <taxon>Bacillati</taxon>
        <taxon>Actinomycetota</taxon>
        <taxon>Actinomycetes</taxon>
        <taxon>Micrococcales</taxon>
        <taxon>Micrococcaceae</taxon>
        <taxon>Citricoccus</taxon>
    </lineage>
</organism>
<sequence>MIDVSLSKGSQLANSPSGESVIHRVVRILSAFKDDVPALHLRELAREVGLPVSTVHRLVAELEVEGLLVRDDSGRLRHGHRMWEMASRGSRASSLREAALPPMEDLLNHTGNHVSLGVLEGTDVLYLERLAADDATINITRIAGRLPVHGCSAGLVFMAYAPEEQQERFLSRRLEKLTPDTVTDPDQLRGILADIRRNGYVSMAGIIVEESSGISVPIFVEDQRIVGTLTVIVPRGEEHLAVTIPQLQFAARAITRRLGYEPTARGMQRRSEPRPR</sequence>
<protein>
    <submittedName>
        <fullName evidence="6">IclR family transcriptional regulator</fullName>
    </submittedName>
</protein>
<dbReference type="Pfam" id="PF09339">
    <property type="entry name" value="HTH_IclR"/>
    <property type="match status" value="1"/>
</dbReference>
<keyword evidence="3" id="KW-0804">Transcription</keyword>
<dbReference type="EMBL" id="JBHMFI010000001">
    <property type="protein sequence ID" value="MFB9073138.1"/>
    <property type="molecule type" value="Genomic_DNA"/>
</dbReference>
<evidence type="ECO:0000313" key="6">
    <source>
        <dbReference type="EMBL" id="MFB9073138.1"/>
    </source>
</evidence>
<dbReference type="Gene3D" id="1.10.10.10">
    <property type="entry name" value="Winged helix-like DNA-binding domain superfamily/Winged helix DNA-binding domain"/>
    <property type="match status" value="1"/>
</dbReference>
<dbReference type="Gene3D" id="3.30.450.40">
    <property type="match status" value="1"/>
</dbReference>
<dbReference type="SUPFAM" id="SSF46785">
    <property type="entry name" value="Winged helix' DNA-binding domain"/>
    <property type="match status" value="1"/>
</dbReference>
<dbReference type="InterPro" id="IPR036388">
    <property type="entry name" value="WH-like_DNA-bd_sf"/>
</dbReference>
<accession>A0ABV5G3U3</accession>
<keyword evidence="7" id="KW-1185">Reference proteome</keyword>
<dbReference type="Proteomes" id="UP001589575">
    <property type="component" value="Unassembled WGS sequence"/>
</dbReference>
<dbReference type="PROSITE" id="PS51078">
    <property type="entry name" value="ICLR_ED"/>
    <property type="match status" value="1"/>
</dbReference>